<feature type="non-terminal residue" evidence="1">
    <location>
        <position position="40"/>
    </location>
</feature>
<reference evidence="1 2" key="1">
    <citation type="submission" date="2014-04" db="EMBL/GenBank/DDBJ databases">
        <title>Genome evolution of avian class.</title>
        <authorList>
            <person name="Zhang G."/>
            <person name="Li C."/>
        </authorList>
    </citation>
    <scope>NUCLEOTIDE SEQUENCE [LARGE SCALE GENOMIC DNA]</scope>
    <source>
        <strain evidence="1">BGI_N300</strain>
    </source>
</reference>
<dbReference type="AlphaFoldDB" id="A0A091HND1"/>
<dbReference type="InterPro" id="IPR050837">
    <property type="entry name" value="ComplexI_51kDa_subunit"/>
</dbReference>
<evidence type="ECO:0000313" key="2">
    <source>
        <dbReference type="Proteomes" id="UP000054308"/>
    </source>
</evidence>
<dbReference type="InterPro" id="IPR037225">
    <property type="entry name" value="Nuo51_FMN-bd_sf"/>
</dbReference>
<dbReference type="PANTHER" id="PTHR11780:SF10">
    <property type="entry name" value="NADH DEHYDROGENASE [UBIQUINONE] FLAVOPROTEIN 1, MITOCHONDRIAL"/>
    <property type="match status" value="1"/>
</dbReference>
<dbReference type="GO" id="GO:0005739">
    <property type="term" value="C:mitochondrion"/>
    <property type="evidence" value="ECO:0007669"/>
    <property type="project" value="GOC"/>
</dbReference>
<organism evidence="1 2">
    <name type="scientific">Calypte anna</name>
    <name type="common">Anna's hummingbird</name>
    <name type="synonym">Archilochus anna</name>
    <dbReference type="NCBI Taxonomy" id="9244"/>
    <lineage>
        <taxon>Eukaryota</taxon>
        <taxon>Metazoa</taxon>
        <taxon>Chordata</taxon>
        <taxon>Craniata</taxon>
        <taxon>Vertebrata</taxon>
        <taxon>Euteleostomi</taxon>
        <taxon>Archelosauria</taxon>
        <taxon>Archosauria</taxon>
        <taxon>Dinosauria</taxon>
        <taxon>Saurischia</taxon>
        <taxon>Theropoda</taxon>
        <taxon>Coelurosauria</taxon>
        <taxon>Aves</taxon>
        <taxon>Neognathae</taxon>
        <taxon>Neoaves</taxon>
        <taxon>Strisores</taxon>
        <taxon>Apodiformes</taxon>
        <taxon>Trochilidae</taxon>
        <taxon>Calypte</taxon>
    </lineage>
</organism>
<dbReference type="EMBL" id="KL217671">
    <property type="protein sequence ID" value="KFO97778.1"/>
    <property type="molecule type" value="Genomic_DNA"/>
</dbReference>
<feature type="non-terminal residue" evidence="1">
    <location>
        <position position="1"/>
    </location>
</feature>
<keyword evidence="2" id="KW-1185">Reference proteome</keyword>
<accession>A0A091HND1</accession>
<proteinExistence type="predicted"/>
<protein>
    <submittedName>
        <fullName evidence="1">Uncharacterized protein</fullName>
    </submittedName>
</protein>
<dbReference type="Proteomes" id="UP000054308">
    <property type="component" value="Unassembled WGS sequence"/>
</dbReference>
<dbReference type="PANTHER" id="PTHR11780">
    <property type="entry name" value="NADH-UBIQUINONE OXIDOREDUCTASE FLAVOPROTEIN 1 NDUFV1"/>
    <property type="match status" value="1"/>
</dbReference>
<dbReference type="GO" id="GO:0006120">
    <property type="term" value="P:mitochondrial electron transport, NADH to ubiquinone"/>
    <property type="evidence" value="ECO:0007669"/>
    <property type="project" value="TreeGrafter"/>
</dbReference>
<dbReference type="SUPFAM" id="SSF142019">
    <property type="entry name" value="Nqo1 FMN-binding domain-like"/>
    <property type="match status" value="1"/>
</dbReference>
<name>A0A091HND1_CALAN</name>
<dbReference type="STRING" id="9244.A0A091HND1"/>
<evidence type="ECO:0000313" key="1">
    <source>
        <dbReference type="EMBL" id="KFO97778.1"/>
    </source>
</evidence>
<gene>
    <name evidence="1" type="ORF">N300_10686</name>
</gene>
<sequence length="40" mass="4453">RLQGALRRGDWYKTKEILLKGVEWILGEIKASGLRGRGGA</sequence>